<dbReference type="NCBIfam" id="TIGR01064">
    <property type="entry name" value="pyruv_kin"/>
    <property type="match status" value="1"/>
</dbReference>
<evidence type="ECO:0000256" key="4">
    <source>
        <dbReference type="ARBA" id="ARBA00006237"/>
    </source>
</evidence>
<dbReference type="PRINTS" id="PR01050">
    <property type="entry name" value="PYRUVTKNASE"/>
</dbReference>
<dbReference type="InterPro" id="IPR011037">
    <property type="entry name" value="Pyrv_Knase-like_insert_dom_sf"/>
</dbReference>
<dbReference type="GO" id="GO:0016301">
    <property type="term" value="F:kinase activity"/>
    <property type="evidence" value="ECO:0007669"/>
    <property type="project" value="UniProtKB-KW"/>
</dbReference>
<dbReference type="SUPFAM" id="SSF51621">
    <property type="entry name" value="Phosphoenolpyruvate/pyruvate domain"/>
    <property type="match status" value="1"/>
</dbReference>
<proteinExistence type="inferred from homology"/>
<evidence type="ECO:0000256" key="18">
    <source>
        <dbReference type="RuleBase" id="RU000504"/>
    </source>
</evidence>
<keyword evidence="15 18" id="KW-0324">Glycolysis</keyword>
<dbReference type="InterPro" id="IPR015795">
    <property type="entry name" value="Pyrv_Knase_C"/>
</dbReference>
<dbReference type="Pfam" id="PF02887">
    <property type="entry name" value="PK_C"/>
    <property type="match status" value="1"/>
</dbReference>
<dbReference type="InterPro" id="IPR036637">
    <property type="entry name" value="Phosphohistidine_dom_sf"/>
</dbReference>
<dbReference type="RefSeq" id="WP_084574252.1">
    <property type="nucleotide sequence ID" value="NZ_CP155572.1"/>
</dbReference>
<dbReference type="FunFam" id="2.40.33.10:FF:000001">
    <property type="entry name" value="Pyruvate kinase"/>
    <property type="match status" value="1"/>
</dbReference>
<dbReference type="GO" id="GO:0005524">
    <property type="term" value="F:ATP binding"/>
    <property type="evidence" value="ECO:0007669"/>
    <property type="project" value="UniProtKB-KW"/>
</dbReference>
<comment type="pathway">
    <text evidence="3 18">Carbohydrate degradation; glycolysis; pyruvate from D-glyceraldehyde 3-phosphate: step 5/5.</text>
</comment>
<dbReference type="GO" id="GO:0030955">
    <property type="term" value="F:potassium ion binding"/>
    <property type="evidence" value="ECO:0007669"/>
    <property type="project" value="UniProtKB-UniRule"/>
</dbReference>
<dbReference type="InterPro" id="IPR018209">
    <property type="entry name" value="Pyrv_Knase_AS"/>
</dbReference>
<dbReference type="GO" id="GO:0000287">
    <property type="term" value="F:magnesium ion binding"/>
    <property type="evidence" value="ECO:0007669"/>
    <property type="project" value="UniProtKB-UniRule"/>
</dbReference>
<sequence>MQKKTKIICTVGPSTDKPGVLEQMIQAGMNVARFNFSHGSHEEHARRIAMVREASRAVGIPVAIMLDNKGPEMRLGLFEEGKVFLAKGQAFTLTTREILGNAHLASVNHKLLHTEISPGDVILLSDGLISLVVETVSGQDIVTTVQNSGPISDRKRVAVPGVYVKLPLLSEQDVADIRFGITQGIDFIAASFVQRASDILSIRKLLEDAGVQGDIEIIAKIENAEGVMRLDEIIKVTDGVMVARGDLGVEIPVEDVPLVQKQMIEKCNKAGKPVITATQMLESMLTNPRPTRAEASDIANAILDGSDAIMLSGETASGQYPLEAVQTMARLALRTEQSLQYDQLLLAKGVGQNKTTTEAICHASAQVAHVLGASAILTSTQTGYSARMVSKYRPKSTILAVTPSEKTLRRSLLYWGVYPVLGPYSQNTDEMVANAVGGALSTGIVKEGDLVVITAGVPLGASGTTNLIRVHVVGDILLRGSGIGQTAATGKVCVAKSLKDVTTKFQPGDVLVVKAVDEETAVYAAKAAAIVAEEGGLTSQAAIVGICSGIPVIVGADGATERLTEGTVVTVDAARGIIFSGEINAR</sequence>
<keyword evidence="9" id="KW-0479">Metal-binding</keyword>
<dbReference type="UniPathway" id="UPA00109">
    <property type="reaction ID" value="UER00188"/>
</dbReference>
<dbReference type="STRING" id="112901.SAMN04488500_102299"/>
<dbReference type="NCBIfam" id="NF004978">
    <property type="entry name" value="PRK06354.1"/>
    <property type="match status" value="1"/>
</dbReference>
<evidence type="ECO:0000256" key="9">
    <source>
        <dbReference type="ARBA" id="ARBA00022723"/>
    </source>
</evidence>
<evidence type="ECO:0000259" key="21">
    <source>
        <dbReference type="Pfam" id="PF02887"/>
    </source>
</evidence>
<dbReference type="Pfam" id="PF00224">
    <property type="entry name" value="PK"/>
    <property type="match status" value="1"/>
</dbReference>
<keyword evidence="10" id="KW-0547">Nucleotide-binding</keyword>
<evidence type="ECO:0000259" key="19">
    <source>
        <dbReference type="Pfam" id="PF00224"/>
    </source>
</evidence>
<evidence type="ECO:0000256" key="8">
    <source>
        <dbReference type="ARBA" id="ARBA00022679"/>
    </source>
</evidence>
<feature type="domain" description="Pyruvate kinase C-terminal" evidence="21">
    <location>
        <begin position="358"/>
        <end position="471"/>
    </location>
</feature>
<evidence type="ECO:0000313" key="23">
    <source>
        <dbReference type="Proteomes" id="UP000192738"/>
    </source>
</evidence>
<evidence type="ECO:0000256" key="12">
    <source>
        <dbReference type="ARBA" id="ARBA00022840"/>
    </source>
</evidence>
<dbReference type="InterPro" id="IPR001697">
    <property type="entry name" value="Pyr_Knase"/>
</dbReference>
<gene>
    <name evidence="22" type="ORF">SAMN04488500_102299</name>
</gene>
<dbReference type="Gene3D" id="3.50.30.10">
    <property type="entry name" value="Phosphohistidine domain"/>
    <property type="match status" value="1"/>
</dbReference>
<dbReference type="Pfam" id="PF00391">
    <property type="entry name" value="PEP-utilizers"/>
    <property type="match status" value="1"/>
</dbReference>
<dbReference type="InterPro" id="IPR015806">
    <property type="entry name" value="Pyrv_Knase_insert_dom_sf"/>
</dbReference>
<keyword evidence="16 22" id="KW-0670">Pyruvate</keyword>
<comment type="catalytic activity">
    <reaction evidence="18">
        <text>pyruvate + ATP = phosphoenolpyruvate + ADP + H(+)</text>
        <dbReference type="Rhea" id="RHEA:18157"/>
        <dbReference type="ChEBI" id="CHEBI:15361"/>
        <dbReference type="ChEBI" id="CHEBI:15378"/>
        <dbReference type="ChEBI" id="CHEBI:30616"/>
        <dbReference type="ChEBI" id="CHEBI:58702"/>
        <dbReference type="ChEBI" id="CHEBI:456216"/>
        <dbReference type="EC" id="2.7.1.40"/>
    </reaction>
</comment>
<keyword evidence="23" id="KW-1185">Reference proteome</keyword>
<dbReference type="AlphaFoldDB" id="A0A1W1YY58"/>
<evidence type="ECO:0000256" key="14">
    <source>
        <dbReference type="ARBA" id="ARBA00022958"/>
    </source>
</evidence>
<protein>
    <recommendedName>
        <fullName evidence="7 17">Pyruvate kinase</fullName>
        <ecNumber evidence="6 17">2.7.1.40</ecNumber>
    </recommendedName>
</protein>
<comment type="cofactor">
    <cofactor evidence="1">
        <name>Mg(2+)</name>
        <dbReference type="ChEBI" id="CHEBI:18420"/>
    </cofactor>
</comment>
<dbReference type="InterPro" id="IPR015793">
    <property type="entry name" value="Pyrv_Knase_brl"/>
</dbReference>
<dbReference type="InterPro" id="IPR008279">
    <property type="entry name" value="PEP-util_enz_mobile_dom"/>
</dbReference>
<evidence type="ECO:0000256" key="11">
    <source>
        <dbReference type="ARBA" id="ARBA00022777"/>
    </source>
</evidence>
<keyword evidence="12" id="KW-0067">ATP-binding</keyword>
<accession>A0A1W1YY58</accession>
<dbReference type="Gene3D" id="2.40.33.10">
    <property type="entry name" value="PK beta-barrel domain-like"/>
    <property type="match status" value="1"/>
</dbReference>
<evidence type="ECO:0000256" key="16">
    <source>
        <dbReference type="ARBA" id="ARBA00023317"/>
    </source>
</evidence>
<dbReference type="EC" id="2.7.1.40" evidence="6 17"/>
<dbReference type="FunFam" id="3.20.20.60:FF:000001">
    <property type="entry name" value="Pyruvate kinase"/>
    <property type="match status" value="1"/>
</dbReference>
<dbReference type="Gene3D" id="3.40.1380.20">
    <property type="entry name" value="Pyruvate kinase, C-terminal domain"/>
    <property type="match status" value="1"/>
</dbReference>
<dbReference type="SUPFAM" id="SSF52935">
    <property type="entry name" value="PK C-terminal domain-like"/>
    <property type="match status" value="1"/>
</dbReference>
<keyword evidence="13 18" id="KW-0460">Magnesium</keyword>
<evidence type="ECO:0000256" key="7">
    <source>
        <dbReference type="ARBA" id="ARBA00018587"/>
    </source>
</evidence>
<evidence type="ECO:0000256" key="5">
    <source>
        <dbReference type="ARBA" id="ARBA00008663"/>
    </source>
</evidence>
<feature type="domain" description="PEP-utilising enzyme mobile" evidence="20">
    <location>
        <begin position="505"/>
        <end position="576"/>
    </location>
</feature>
<comment type="similarity">
    <text evidence="5 18">Belongs to the pyruvate kinase family.</text>
</comment>
<evidence type="ECO:0000256" key="15">
    <source>
        <dbReference type="ARBA" id="ARBA00023152"/>
    </source>
</evidence>
<keyword evidence="8 18" id="KW-0808">Transferase</keyword>
<evidence type="ECO:0000256" key="2">
    <source>
        <dbReference type="ARBA" id="ARBA00001958"/>
    </source>
</evidence>
<keyword evidence="14" id="KW-0630">Potassium</keyword>
<evidence type="ECO:0000256" key="1">
    <source>
        <dbReference type="ARBA" id="ARBA00001946"/>
    </source>
</evidence>
<dbReference type="PROSITE" id="PS00110">
    <property type="entry name" value="PYRUVATE_KINASE"/>
    <property type="match status" value="1"/>
</dbReference>
<feature type="domain" description="Pyruvate kinase barrel" evidence="19">
    <location>
        <begin position="3"/>
        <end position="325"/>
    </location>
</feature>
<comment type="similarity">
    <text evidence="4">In the C-terminal section; belongs to the PEP-utilizing enzyme family.</text>
</comment>
<dbReference type="NCBIfam" id="NF004491">
    <property type="entry name" value="PRK05826.1"/>
    <property type="match status" value="1"/>
</dbReference>
<name>A0A1W1YY58_9FIRM</name>
<evidence type="ECO:0000313" key="22">
    <source>
        <dbReference type="EMBL" id="SMC41063.1"/>
    </source>
</evidence>
<reference evidence="22 23" key="1">
    <citation type="submission" date="2017-04" db="EMBL/GenBank/DDBJ databases">
        <authorList>
            <person name="Afonso C.L."/>
            <person name="Miller P.J."/>
            <person name="Scott M.A."/>
            <person name="Spackman E."/>
            <person name="Goraichik I."/>
            <person name="Dimitrov K.M."/>
            <person name="Suarez D.L."/>
            <person name="Swayne D.E."/>
        </authorList>
    </citation>
    <scope>NUCLEOTIDE SEQUENCE [LARGE SCALE GENOMIC DNA]</scope>
    <source>
        <strain evidence="22 23">DSM 5090</strain>
    </source>
</reference>
<evidence type="ECO:0000256" key="6">
    <source>
        <dbReference type="ARBA" id="ARBA00012142"/>
    </source>
</evidence>
<dbReference type="GO" id="GO:0004743">
    <property type="term" value="F:pyruvate kinase activity"/>
    <property type="evidence" value="ECO:0007669"/>
    <property type="project" value="UniProtKB-UniRule"/>
</dbReference>
<evidence type="ECO:0000256" key="3">
    <source>
        <dbReference type="ARBA" id="ARBA00004997"/>
    </source>
</evidence>
<organism evidence="22 23">
    <name type="scientific">Sporomusa malonica</name>
    <dbReference type="NCBI Taxonomy" id="112901"/>
    <lineage>
        <taxon>Bacteria</taxon>
        <taxon>Bacillati</taxon>
        <taxon>Bacillota</taxon>
        <taxon>Negativicutes</taxon>
        <taxon>Selenomonadales</taxon>
        <taxon>Sporomusaceae</taxon>
        <taxon>Sporomusa</taxon>
    </lineage>
</organism>
<evidence type="ECO:0000259" key="20">
    <source>
        <dbReference type="Pfam" id="PF00391"/>
    </source>
</evidence>
<comment type="cofactor">
    <cofactor evidence="2">
        <name>K(+)</name>
        <dbReference type="ChEBI" id="CHEBI:29103"/>
    </cofactor>
</comment>
<evidence type="ECO:0000256" key="10">
    <source>
        <dbReference type="ARBA" id="ARBA00022741"/>
    </source>
</evidence>
<evidence type="ECO:0000256" key="13">
    <source>
        <dbReference type="ARBA" id="ARBA00022842"/>
    </source>
</evidence>
<dbReference type="EMBL" id="FWXI01000002">
    <property type="protein sequence ID" value="SMC41063.1"/>
    <property type="molecule type" value="Genomic_DNA"/>
</dbReference>
<dbReference type="GO" id="GO:0006950">
    <property type="term" value="P:response to stress"/>
    <property type="evidence" value="ECO:0007669"/>
    <property type="project" value="UniProtKB-ARBA"/>
</dbReference>
<dbReference type="SUPFAM" id="SSF52009">
    <property type="entry name" value="Phosphohistidine domain"/>
    <property type="match status" value="1"/>
</dbReference>
<keyword evidence="11 18" id="KW-0418">Kinase</keyword>
<dbReference type="InterPro" id="IPR040442">
    <property type="entry name" value="Pyrv_kinase-like_dom_sf"/>
</dbReference>
<dbReference type="OrthoDB" id="9812123at2"/>
<dbReference type="InterPro" id="IPR036918">
    <property type="entry name" value="Pyrv_Knase_C_sf"/>
</dbReference>
<dbReference type="Gene3D" id="3.20.20.60">
    <property type="entry name" value="Phosphoenolpyruvate-binding domains"/>
    <property type="match status" value="1"/>
</dbReference>
<dbReference type="SUPFAM" id="SSF50800">
    <property type="entry name" value="PK beta-barrel domain-like"/>
    <property type="match status" value="1"/>
</dbReference>
<evidence type="ECO:0000256" key="17">
    <source>
        <dbReference type="NCBIfam" id="TIGR01064"/>
    </source>
</evidence>
<dbReference type="InterPro" id="IPR015813">
    <property type="entry name" value="Pyrv/PenolPyrv_kinase-like_dom"/>
</dbReference>
<dbReference type="Proteomes" id="UP000192738">
    <property type="component" value="Unassembled WGS sequence"/>
</dbReference>
<dbReference type="PANTHER" id="PTHR11817">
    <property type="entry name" value="PYRUVATE KINASE"/>
    <property type="match status" value="1"/>
</dbReference>